<protein>
    <submittedName>
        <fullName evidence="1">DUF4288 domain-containing protein</fullName>
    </submittedName>
</protein>
<name>A0A3B7MPJ0_9BACT</name>
<dbReference type="Pfam" id="PF14119">
    <property type="entry name" value="DUF4288"/>
    <property type="match status" value="1"/>
</dbReference>
<dbReference type="Proteomes" id="UP000263900">
    <property type="component" value="Chromosome"/>
</dbReference>
<dbReference type="OrthoDB" id="795527at2"/>
<sequence>MSWYLSKIVYQIICGEGNHKPQFDEQLRLVEADDEATAFAKAQAMGEQEQEMFFNQQEKLVQWKFINVSELYKLSALIDGAELYSRVEEADNAGVYIELVHKKAAHIRSNITHRFLELF</sequence>
<proteinExistence type="predicted"/>
<reference evidence="1 2" key="1">
    <citation type="submission" date="2018-09" db="EMBL/GenBank/DDBJ databases">
        <title>Genome sequencing of strain 6GH32-13.</title>
        <authorList>
            <person name="Weon H.-Y."/>
            <person name="Heo J."/>
            <person name="Kwon S.-W."/>
        </authorList>
    </citation>
    <scope>NUCLEOTIDE SEQUENCE [LARGE SCALE GENOMIC DNA]</scope>
    <source>
        <strain evidence="1 2">5GH32-13</strain>
    </source>
</reference>
<dbReference type="KEGG" id="pseg:D3H65_19740"/>
<organism evidence="1 2">
    <name type="scientific">Paraflavitalea soli</name>
    <dbReference type="NCBI Taxonomy" id="2315862"/>
    <lineage>
        <taxon>Bacteria</taxon>
        <taxon>Pseudomonadati</taxon>
        <taxon>Bacteroidota</taxon>
        <taxon>Chitinophagia</taxon>
        <taxon>Chitinophagales</taxon>
        <taxon>Chitinophagaceae</taxon>
        <taxon>Paraflavitalea</taxon>
    </lineage>
</organism>
<dbReference type="InterPro" id="IPR025630">
    <property type="entry name" value="DUF4288"/>
</dbReference>
<evidence type="ECO:0000313" key="1">
    <source>
        <dbReference type="EMBL" id="AXY76078.1"/>
    </source>
</evidence>
<evidence type="ECO:0000313" key="2">
    <source>
        <dbReference type="Proteomes" id="UP000263900"/>
    </source>
</evidence>
<dbReference type="RefSeq" id="WP_119051957.1">
    <property type="nucleotide sequence ID" value="NZ_CP032157.1"/>
</dbReference>
<accession>A0A3B7MPJ0</accession>
<dbReference type="EMBL" id="CP032157">
    <property type="protein sequence ID" value="AXY76078.1"/>
    <property type="molecule type" value="Genomic_DNA"/>
</dbReference>
<dbReference type="AlphaFoldDB" id="A0A3B7MPJ0"/>
<keyword evidence="2" id="KW-1185">Reference proteome</keyword>
<gene>
    <name evidence="1" type="ORF">D3H65_19740</name>
</gene>